<sequence length="377" mass="42255">MLENSPDYKRLFNDLPQTSLENTLKLNVGGFKPHLGRLSEMGGDFHYLHNEGDITAGTRVLIEATFSENYRGKIIKLDHISLPKDTQNQKQGVVTLARLMNLGVDHSFDRIELSALNNPDIGTIGGYAWAALGGKPFSRDINTLSPQNDTTEKDLVDKYISLLENPNAGKGADRPSILNYYDVSQDGREQATDDHWPGKDYLLENDSWSGGYNFHDQQQMRLAYRIINSKIQDLMIDITEGRNTLFKAEDIAPLLGRTQEIGAQYENAASLSPEVNRSTSEVLNVHKSSAVNKSGVESMKALIKDLRKLDQEKMAEQYPGTENYYQELIDVVKFVDSKQPPGSSIHAKLTSIFVERSMGSEAYREITKGHSQQLEID</sequence>
<organism evidence="1">
    <name type="scientific">hydrothermal vent metagenome</name>
    <dbReference type="NCBI Taxonomy" id="652676"/>
    <lineage>
        <taxon>unclassified sequences</taxon>
        <taxon>metagenomes</taxon>
        <taxon>ecological metagenomes</taxon>
    </lineage>
</organism>
<dbReference type="AlphaFoldDB" id="A0A3B0YZ62"/>
<gene>
    <name evidence="1" type="ORF">MNBD_GAMMA12-1136</name>
</gene>
<evidence type="ECO:0000313" key="1">
    <source>
        <dbReference type="EMBL" id="VAW80562.1"/>
    </source>
</evidence>
<name>A0A3B0YZ62_9ZZZZ</name>
<protein>
    <submittedName>
        <fullName evidence="1">Uncharacterized protein</fullName>
    </submittedName>
</protein>
<proteinExistence type="predicted"/>
<dbReference type="EMBL" id="UOFL01000200">
    <property type="protein sequence ID" value="VAW80562.1"/>
    <property type="molecule type" value="Genomic_DNA"/>
</dbReference>
<accession>A0A3B0YZ62</accession>
<reference evidence="1" key="1">
    <citation type="submission" date="2018-06" db="EMBL/GenBank/DDBJ databases">
        <authorList>
            <person name="Zhirakovskaya E."/>
        </authorList>
    </citation>
    <scope>NUCLEOTIDE SEQUENCE</scope>
</reference>